<keyword evidence="2" id="KW-1185">Reference proteome</keyword>
<accession>A0A9W6WUS8</accession>
<dbReference type="EMBL" id="BSXT01000130">
    <property type="protein sequence ID" value="GMF18473.1"/>
    <property type="molecule type" value="Genomic_DNA"/>
</dbReference>
<sequence>MRRVSYELPSLDNTIHDEDERVELLAMAIADIEEIDPEKDPVEPVVDAMAPFVIDMLLVRLREMRFSFDIITMAINEREFISAAPIATEEVNAGYVHAGVVIVVATLFAWMRSGRSWTNLAHWNPTHFVVCIILSRLSLPPPGP</sequence>
<protein>
    <submittedName>
        <fullName evidence="1">Unnamed protein product</fullName>
    </submittedName>
</protein>
<gene>
    <name evidence="1" type="ORF">Pfra01_000163100</name>
</gene>
<reference evidence="1" key="1">
    <citation type="submission" date="2023-04" db="EMBL/GenBank/DDBJ databases">
        <title>Phytophthora fragariaefolia NBRC 109709.</title>
        <authorList>
            <person name="Ichikawa N."/>
            <person name="Sato H."/>
            <person name="Tonouchi N."/>
        </authorList>
    </citation>
    <scope>NUCLEOTIDE SEQUENCE</scope>
    <source>
        <strain evidence="1">NBRC 109709</strain>
    </source>
</reference>
<dbReference type="Proteomes" id="UP001165121">
    <property type="component" value="Unassembled WGS sequence"/>
</dbReference>
<evidence type="ECO:0000313" key="1">
    <source>
        <dbReference type="EMBL" id="GMF18473.1"/>
    </source>
</evidence>
<proteinExistence type="predicted"/>
<organism evidence="1 2">
    <name type="scientific">Phytophthora fragariaefolia</name>
    <dbReference type="NCBI Taxonomy" id="1490495"/>
    <lineage>
        <taxon>Eukaryota</taxon>
        <taxon>Sar</taxon>
        <taxon>Stramenopiles</taxon>
        <taxon>Oomycota</taxon>
        <taxon>Peronosporomycetes</taxon>
        <taxon>Peronosporales</taxon>
        <taxon>Peronosporaceae</taxon>
        <taxon>Phytophthora</taxon>
    </lineage>
</organism>
<name>A0A9W6WUS8_9STRA</name>
<comment type="caution">
    <text evidence="1">The sequence shown here is derived from an EMBL/GenBank/DDBJ whole genome shotgun (WGS) entry which is preliminary data.</text>
</comment>
<dbReference type="AlphaFoldDB" id="A0A9W6WUS8"/>
<evidence type="ECO:0000313" key="2">
    <source>
        <dbReference type="Proteomes" id="UP001165121"/>
    </source>
</evidence>
<dbReference type="OrthoDB" id="90228at2759"/>